<evidence type="ECO:0000313" key="3">
    <source>
        <dbReference type="EMBL" id="CAB3407373.1"/>
    </source>
</evidence>
<dbReference type="GO" id="GO:1904491">
    <property type="term" value="P:protein localization to ciliary transition zone"/>
    <property type="evidence" value="ECO:0007669"/>
    <property type="project" value="TreeGrafter"/>
</dbReference>
<keyword evidence="4" id="KW-1185">Reference proteome</keyword>
<dbReference type="InterPro" id="IPR052434">
    <property type="entry name" value="Tectonic-like_complex_comp"/>
</dbReference>
<gene>
    <name evidence="3" type="ORF">CBOVIS_LOCUS9313</name>
</gene>
<dbReference type="GO" id="GO:1905515">
    <property type="term" value="P:non-motile cilium assembly"/>
    <property type="evidence" value="ECO:0007669"/>
    <property type="project" value="TreeGrafter"/>
</dbReference>
<feature type="compositionally biased region" description="Polar residues" evidence="1">
    <location>
        <begin position="88"/>
        <end position="98"/>
    </location>
</feature>
<dbReference type="InterPro" id="IPR000008">
    <property type="entry name" value="C2_dom"/>
</dbReference>
<reference evidence="3 4" key="1">
    <citation type="submission" date="2020-04" db="EMBL/GenBank/DDBJ databases">
        <authorList>
            <person name="Laetsch R D."/>
            <person name="Stevens L."/>
            <person name="Kumar S."/>
            <person name="Blaxter L. M."/>
        </authorList>
    </citation>
    <scope>NUCLEOTIDE SEQUENCE [LARGE SCALE GENOMIC DNA]</scope>
</reference>
<proteinExistence type="predicted"/>
<dbReference type="InterPro" id="IPR056290">
    <property type="entry name" value="CEPT76/DRC7_peptidase-like_dom"/>
</dbReference>
<name>A0A8S1F098_9PELO</name>
<dbReference type="SMART" id="SM00239">
    <property type="entry name" value="C2"/>
    <property type="match status" value="1"/>
</dbReference>
<comment type="caution">
    <text evidence="3">The sequence shown here is derived from an EMBL/GenBank/DDBJ whole genome shotgun (WGS) entry which is preliminary data.</text>
</comment>
<feature type="region of interest" description="Disordered" evidence="1">
    <location>
        <begin position="1"/>
        <end position="59"/>
    </location>
</feature>
<dbReference type="InterPro" id="IPR028928">
    <property type="entry name" value="CC2D2AN-C2"/>
</dbReference>
<dbReference type="Proteomes" id="UP000494206">
    <property type="component" value="Unassembled WGS sequence"/>
</dbReference>
<dbReference type="EMBL" id="CADEPM010000006">
    <property type="protein sequence ID" value="CAB3407373.1"/>
    <property type="molecule type" value="Genomic_DNA"/>
</dbReference>
<feature type="region of interest" description="Disordered" evidence="1">
    <location>
        <begin position="88"/>
        <end position="147"/>
    </location>
</feature>
<organism evidence="3 4">
    <name type="scientific">Caenorhabditis bovis</name>
    <dbReference type="NCBI Taxonomy" id="2654633"/>
    <lineage>
        <taxon>Eukaryota</taxon>
        <taxon>Metazoa</taxon>
        <taxon>Ecdysozoa</taxon>
        <taxon>Nematoda</taxon>
        <taxon>Chromadorea</taxon>
        <taxon>Rhabditida</taxon>
        <taxon>Rhabditina</taxon>
        <taxon>Rhabditomorpha</taxon>
        <taxon>Rhabditoidea</taxon>
        <taxon>Rhabditidae</taxon>
        <taxon>Peloderinae</taxon>
        <taxon>Caenorhabditis</taxon>
    </lineage>
</organism>
<dbReference type="Pfam" id="PF15625">
    <property type="entry name" value="CC2D2AN-C2"/>
    <property type="match status" value="1"/>
</dbReference>
<dbReference type="SUPFAM" id="SSF49562">
    <property type="entry name" value="C2 domain (Calcium/lipid-binding domain, CaLB)"/>
    <property type="match status" value="1"/>
</dbReference>
<evidence type="ECO:0000256" key="1">
    <source>
        <dbReference type="SAM" id="MobiDB-lite"/>
    </source>
</evidence>
<feature type="compositionally biased region" description="Basic and acidic residues" evidence="1">
    <location>
        <begin position="19"/>
        <end position="32"/>
    </location>
</feature>
<dbReference type="PANTHER" id="PTHR20837:SF0">
    <property type="entry name" value="COILED-COIL AND C2 DOMAIN-CONTAINING PROTEIN 2A"/>
    <property type="match status" value="1"/>
</dbReference>
<dbReference type="Gene3D" id="2.60.40.150">
    <property type="entry name" value="C2 domain"/>
    <property type="match status" value="1"/>
</dbReference>
<feature type="compositionally biased region" description="Polar residues" evidence="1">
    <location>
        <begin position="108"/>
        <end position="120"/>
    </location>
</feature>
<evidence type="ECO:0000313" key="4">
    <source>
        <dbReference type="Proteomes" id="UP000494206"/>
    </source>
</evidence>
<evidence type="ECO:0000259" key="2">
    <source>
        <dbReference type="SMART" id="SM00239"/>
    </source>
</evidence>
<protein>
    <recommendedName>
        <fullName evidence="2">C2 domain-containing protein</fullName>
    </recommendedName>
</protein>
<accession>A0A8S1F098</accession>
<dbReference type="GO" id="GO:0035869">
    <property type="term" value="C:ciliary transition zone"/>
    <property type="evidence" value="ECO:0007669"/>
    <property type="project" value="TreeGrafter"/>
</dbReference>
<dbReference type="AlphaFoldDB" id="A0A8S1F098"/>
<sequence length="1168" mass="132583">MHRRNSVSVEDGVVGKPAEIGESKKSRPDRLFLRSTSVGQVPIDGEQSPNARTERRRESIKDHLLKFKAKAEKILEDVQIGAKNDENVSGSFISQTSDAETREDVSLNDEQATSESSFQQGKKESKEQLRNRIRKSAKKAVERTKGSVQLTKRLARRPTIVLEESINENDIRSIDEQVEKTIKKEVDEFLIGNHHHQQQSAKRDREPRNVLYGRLDTQKFDHDILVSYTTPDRNIVCGELINRNMIEAVKTAPTRIDFAEPIGAIFSGPEGSEGVYSRLRRKNYVQLDVFVDSLHIDQHELFDNEEMLACELRNLYFAQMLKVHALAQIESHQIDDDEKSAMLNEIRAGRERLASIWDQLKTTRQSQRFIATEAVYHPPEANFDDDWTRIGKIDESAQITPLNKVPKTHRERISKIKKTSIQLILFFNEMEVSRTAWLPLKTFLIAVLRRFELELYSPAQSLTFKVFEKCGAVVKSVGVARVPLPNDNDDEIALHEAEFDNGRILCRAILESGQLRFADDCHRIDDAYPTGHETDARFELIPDDIFFGEPIDASADKRRLDELRDERKSQIKYVYRSAIDSKRRAAINYANLARKRVADRRIQADKKYEDLVRELPIPSLSVAFSQFFSPVDESRRLKPMRRGGGGGGGTLADGWNRAIMINVQSAVCLPTRETGQLQPFVVVRYGSQSLKSTVALGRHPNWQFTGKLTLNENDREQEFIELSVYDQIVEQLDKDDRIHNVVYEQLTSRLLGIAQIRFSALASAAKLNGPIKWHMATHISNYKIPIEPAFLKILISTQIADGDECNDVKEVAQTNEPARIMSACHELKQHMLTINPNRTSRPFVVDLNGRSVLCCRFLRAVVPPTILMQENHDNLFRICQLAGQIVSAMPKTRATSQSDIWATLDQIINLAVCSLEERATLLACWLLHFKLQPTILLGVARGEKTGFVLIDIHGKHYLIDPEDGHLYSESDANCPLASITGAFDAKNYYANVQEYESISQISLSFSRSSHWRPLLAAAAADELHLDSVQPAIVHYAQVTEDWVLELRIALEREIKLAFDEARSHAIPHWNLAASRQLREALEVTSSPDSIGNVIDDKLSRIKESYIVNVVVFKIPYVSIQNTIESVMHTNLHEALDERTQFALAVQIEPYFAHVIHVEFAIAALKPKL</sequence>
<dbReference type="PANTHER" id="PTHR20837">
    <property type="entry name" value="CENTROSOMAL PROTEIN-RELATED"/>
    <property type="match status" value="1"/>
</dbReference>
<feature type="domain" description="C2" evidence="2">
    <location>
        <begin position="658"/>
        <end position="770"/>
    </location>
</feature>
<dbReference type="InterPro" id="IPR035892">
    <property type="entry name" value="C2_domain_sf"/>
</dbReference>
<feature type="compositionally biased region" description="Basic and acidic residues" evidence="1">
    <location>
        <begin position="121"/>
        <end position="130"/>
    </location>
</feature>
<dbReference type="Pfam" id="PF24656">
    <property type="entry name" value="CEPT76_peptidase"/>
    <property type="match status" value="1"/>
</dbReference>
<dbReference type="OrthoDB" id="2162143at2759"/>